<evidence type="ECO:0000259" key="7">
    <source>
        <dbReference type="PROSITE" id="PS00083"/>
    </source>
</evidence>
<evidence type="ECO:0000256" key="2">
    <source>
        <dbReference type="ARBA" id="ARBA00007825"/>
    </source>
</evidence>
<comment type="similarity">
    <text evidence="2">Belongs to the intradiol ring-cleavage dioxygenase family.</text>
</comment>
<dbReference type="PANTHER" id="PTHR33711">
    <property type="entry name" value="DIOXYGENASE, PUTATIVE (AFU_ORTHOLOGUE AFUA_2G02910)-RELATED"/>
    <property type="match status" value="1"/>
</dbReference>
<dbReference type="InterPro" id="IPR000627">
    <property type="entry name" value="Intradiol_dOase_C"/>
</dbReference>
<feature type="domain" description="Intradiol ring-cleavage dioxygenases" evidence="7">
    <location>
        <begin position="125"/>
        <end position="153"/>
    </location>
</feature>
<name>A0ABT2FBB2_9NEIS</name>
<evidence type="ECO:0000313" key="9">
    <source>
        <dbReference type="Proteomes" id="UP001166947"/>
    </source>
</evidence>
<protein>
    <recommendedName>
        <fullName evidence="7">Intradiol ring-cleavage dioxygenases domain-containing protein</fullName>
    </recommendedName>
</protein>
<dbReference type="Pfam" id="PF04444">
    <property type="entry name" value="Dioxygenase_N"/>
    <property type="match status" value="1"/>
</dbReference>
<dbReference type="RefSeq" id="WP_259291281.1">
    <property type="nucleotide sequence ID" value="NZ_JANUXW010000002.1"/>
</dbReference>
<dbReference type="Proteomes" id="UP001166947">
    <property type="component" value="Unassembled WGS sequence"/>
</dbReference>
<dbReference type="InterPro" id="IPR050770">
    <property type="entry name" value="Intradiol_RC_Dioxygenase"/>
</dbReference>
<dbReference type="EMBL" id="JANUXW010000002">
    <property type="protein sequence ID" value="MCS4533487.1"/>
    <property type="molecule type" value="Genomic_DNA"/>
</dbReference>
<evidence type="ECO:0000256" key="4">
    <source>
        <dbReference type="ARBA" id="ARBA00022964"/>
    </source>
</evidence>
<keyword evidence="9" id="KW-1185">Reference proteome</keyword>
<dbReference type="PROSITE" id="PS00083">
    <property type="entry name" value="INTRADIOL_DIOXYGENAS"/>
    <property type="match status" value="1"/>
</dbReference>
<evidence type="ECO:0000256" key="5">
    <source>
        <dbReference type="ARBA" id="ARBA00023002"/>
    </source>
</evidence>
<gene>
    <name evidence="8" type="ORF">NXS09_04140</name>
</gene>
<evidence type="ECO:0000313" key="8">
    <source>
        <dbReference type="EMBL" id="MCS4533487.1"/>
    </source>
</evidence>
<reference evidence="8" key="1">
    <citation type="submission" date="2022-08" db="EMBL/GenBank/DDBJ databases">
        <authorList>
            <person name="Volokhov D.V."/>
            <person name="Furtak V.A."/>
            <person name="Zagorodnyaya T.A."/>
        </authorList>
    </citation>
    <scope>NUCLEOTIDE SEQUENCE</scope>
    <source>
        <strain evidence="8">CSL10203-ORH2</strain>
    </source>
</reference>
<comment type="cofactor">
    <cofactor evidence="1">
        <name>Fe(3+)</name>
        <dbReference type="ChEBI" id="CHEBI:29034"/>
    </cofactor>
</comment>
<keyword evidence="3" id="KW-0479">Metal-binding</keyword>
<dbReference type="InterPro" id="IPR015889">
    <property type="entry name" value="Intradiol_dOase_core"/>
</dbReference>
<keyword evidence="4" id="KW-0223">Dioxygenase</keyword>
<dbReference type="PANTHER" id="PTHR33711:SF7">
    <property type="entry name" value="INTRADIOL RING-CLEAVAGE DIOXYGENASES DOMAIN-CONTAINING PROTEIN-RELATED"/>
    <property type="match status" value="1"/>
</dbReference>
<dbReference type="SUPFAM" id="SSF49482">
    <property type="entry name" value="Aromatic compound dioxygenase"/>
    <property type="match status" value="1"/>
</dbReference>
<sequence length="285" mass="32689">MNLTEQVVRSFQNIENERHRFLITTFIRKLHEYVNEVKPSEEEWIQAIRFLTDTGKLCDEQRQEYILLSDVLGVSMLVDQILHEKNEIQTPSTVFGPFFIENMPVRPYGGSIVRDGGDKIKPLLVRGRIMDTDGRAIAGARIDVWQTAENGMYSGQDTKQSHDNLRGTFLSREDGSYAFQTHLPVSYPIPDDGTVGQLLGYAKRSVWRPAHIHFKIEAEGFQTLVTHLFLEGDEYLANDAVFGVKERLIVRFSEQKADKNSREEYGLTQDYHLIEYDFVLTGVSP</sequence>
<evidence type="ECO:0000256" key="1">
    <source>
        <dbReference type="ARBA" id="ARBA00001965"/>
    </source>
</evidence>
<keyword evidence="6" id="KW-0408">Iron</keyword>
<reference evidence="8" key="2">
    <citation type="journal article" date="2023" name="Curr. Microbiol.">
        <title>Neisseria montereyensis sp. nov., Isolated from Oropharynx of California Sea Lion (Zalophus californianus): Genomic, Phylogenetic, and Phenotypic Study.</title>
        <authorList>
            <person name="Volokhov D.V."/>
            <person name="Zagorodnyaya T.A."/>
            <person name="Furtak V.A."/>
            <person name="Nattanmai G."/>
            <person name="Randall L."/>
            <person name="Jose S."/>
            <person name="Gao Y."/>
            <person name="Gulland F.M."/>
            <person name="Eisenberg T."/>
            <person name="Delmonte P."/>
            <person name="Blom J."/>
            <person name="Mitchell K.K."/>
        </authorList>
    </citation>
    <scope>NUCLEOTIDE SEQUENCE</scope>
    <source>
        <strain evidence="8">CSL10203-ORH2</strain>
    </source>
</reference>
<evidence type="ECO:0000256" key="6">
    <source>
        <dbReference type="ARBA" id="ARBA00023004"/>
    </source>
</evidence>
<dbReference type="Pfam" id="PF00775">
    <property type="entry name" value="Dioxygenase_C"/>
    <property type="match status" value="1"/>
</dbReference>
<comment type="caution">
    <text evidence="8">The sequence shown here is derived from an EMBL/GenBank/DDBJ whole genome shotgun (WGS) entry which is preliminary data.</text>
</comment>
<accession>A0ABT2FBB2</accession>
<evidence type="ECO:0000256" key="3">
    <source>
        <dbReference type="ARBA" id="ARBA00022723"/>
    </source>
</evidence>
<dbReference type="Gene3D" id="2.60.130.10">
    <property type="entry name" value="Aromatic compound dioxygenase"/>
    <property type="match status" value="1"/>
</dbReference>
<proteinExistence type="inferred from homology"/>
<organism evidence="8 9">
    <name type="scientific">Neisseria montereyensis</name>
    <dbReference type="NCBI Taxonomy" id="2973938"/>
    <lineage>
        <taxon>Bacteria</taxon>
        <taxon>Pseudomonadati</taxon>
        <taxon>Pseudomonadota</taxon>
        <taxon>Betaproteobacteria</taxon>
        <taxon>Neisseriales</taxon>
        <taxon>Neisseriaceae</taxon>
        <taxon>Neisseria</taxon>
    </lineage>
</organism>
<dbReference type="InterPro" id="IPR007535">
    <property type="entry name" value="Catechol_dOase_N"/>
</dbReference>
<keyword evidence="5" id="KW-0560">Oxidoreductase</keyword>